<protein>
    <submittedName>
        <fullName evidence="2">DNA-binding MarR family transcriptional regulator</fullName>
    </submittedName>
</protein>
<comment type="caution">
    <text evidence="2">The sequence shown here is derived from an EMBL/GenBank/DDBJ whole genome shotgun (WGS) entry which is preliminary data.</text>
</comment>
<dbReference type="PROSITE" id="PS50995">
    <property type="entry name" value="HTH_MARR_2"/>
    <property type="match status" value="1"/>
</dbReference>
<reference evidence="2 3" key="1">
    <citation type="submission" date="2018-08" db="EMBL/GenBank/DDBJ databases">
        <title>Genomic Encyclopedia of Archaeal and Bacterial Type Strains, Phase II (KMG-II): from individual species to whole genera.</title>
        <authorList>
            <person name="Goeker M."/>
        </authorList>
    </citation>
    <scope>NUCLEOTIDE SEQUENCE [LARGE SCALE GENOMIC DNA]</scope>
    <source>
        <strain evidence="2 3">DSM 45791</strain>
    </source>
</reference>
<keyword evidence="3" id="KW-1185">Reference proteome</keyword>
<dbReference type="PANTHER" id="PTHR33164:SF99">
    <property type="entry name" value="MARR FAMILY REGULATORY PROTEIN"/>
    <property type="match status" value="1"/>
</dbReference>
<evidence type="ECO:0000313" key="3">
    <source>
        <dbReference type="Proteomes" id="UP000256269"/>
    </source>
</evidence>
<evidence type="ECO:0000313" key="2">
    <source>
        <dbReference type="EMBL" id="REH33164.1"/>
    </source>
</evidence>
<dbReference type="OrthoDB" id="4807076at2"/>
<keyword evidence="2" id="KW-0238">DNA-binding</keyword>
<dbReference type="Pfam" id="PF01047">
    <property type="entry name" value="MarR"/>
    <property type="match status" value="1"/>
</dbReference>
<feature type="domain" description="HTH marR-type" evidence="1">
    <location>
        <begin position="11"/>
        <end position="140"/>
    </location>
</feature>
<gene>
    <name evidence="2" type="ORF">BCF44_120236</name>
</gene>
<proteinExistence type="predicted"/>
<dbReference type="AlphaFoldDB" id="A0A3E0GY58"/>
<dbReference type="InterPro" id="IPR036390">
    <property type="entry name" value="WH_DNA-bd_sf"/>
</dbReference>
<dbReference type="GO" id="GO:0003700">
    <property type="term" value="F:DNA-binding transcription factor activity"/>
    <property type="evidence" value="ECO:0007669"/>
    <property type="project" value="InterPro"/>
</dbReference>
<dbReference type="Gene3D" id="1.10.10.10">
    <property type="entry name" value="Winged helix-like DNA-binding domain superfamily/Winged helix DNA-binding domain"/>
    <property type="match status" value="1"/>
</dbReference>
<sequence length="141" mass="15227">MPDDDVTLDITAQVVRLIAAITRRYSAEAQAAATPHGLTAMQAKALLAARTPVPMRRIAEVLNAEPSNVTPLVDRLAEYGLLERRPNPADRRGKLVAATEAGLSAAEDMTAHMPFAADPLAALTDDQRHLLRDLLERVLEG</sequence>
<dbReference type="SUPFAM" id="SSF46785">
    <property type="entry name" value="Winged helix' DNA-binding domain"/>
    <property type="match status" value="1"/>
</dbReference>
<dbReference type="PANTHER" id="PTHR33164">
    <property type="entry name" value="TRANSCRIPTIONAL REGULATOR, MARR FAMILY"/>
    <property type="match status" value="1"/>
</dbReference>
<dbReference type="InterPro" id="IPR036388">
    <property type="entry name" value="WH-like_DNA-bd_sf"/>
</dbReference>
<name>A0A3E0GY58_9PSEU</name>
<dbReference type="RefSeq" id="WP_116180560.1">
    <property type="nucleotide sequence ID" value="NZ_CP144375.1"/>
</dbReference>
<dbReference type="GO" id="GO:0006950">
    <property type="term" value="P:response to stress"/>
    <property type="evidence" value="ECO:0007669"/>
    <property type="project" value="TreeGrafter"/>
</dbReference>
<evidence type="ECO:0000259" key="1">
    <source>
        <dbReference type="PROSITE" id="PS50995"/>
    </source>
</evidence>
<accession>A0A3E0GY58</accession>
<organism evidence="2 3">
    <name type="scientific">Kutzneria buriramensis</name>
    <dbReference type="NCBI Taxonomy" id="1045776"/>
    <lineage>
        <taxon>Bacteria</taxon>
        <taxon>Bacillati</taxon>
        <taxon>Actinomycetota</taxon>
        <taxon>Actinomycetes</taxon>
        <taxon>Pseudonocardiales</taxon>
        <taxon>Pseudonocardiaceae</taxon>
        <taxon>Kutzneria</taxon>
    </lineage>
</organism>
<dbReference type="GO" id="GO:0003677">
    <property type="term" value="F:DNA binding"/>
    <property type="evidence" value="ECO:0007669"/>
    <property type="project" value="UniProtKB-KW"/>
</dbReference>
<dbReference type="EMBL" id="QUNO01000020">
    <property type="protein sequence ID" value="REH33164.1"/>
    <property type="molecule type" value="Genomic_DNA"/>
</dbReference>
<dbReference type="InterPro" id="IPR039422">
    <property type="entry name" value="MarR/SlyA-like"/>
</dbReference>
<dbReference type="SMART" id="SM00347">
    <property type="entry name" value="HTH_MARR"/>
    <property type="match status" value="1"/>
</dbReference>
<dbReference type="PRINTS" id="PR00598">
    <property type="entry name" value="HTHMARR"/>
</dbReference>
<dbReference type="InterPro" id="IPR000835">
    <property type="entry name" value="HTH_MarR-typ"/>
</dbReference>
<dbReference type="Proteomes" id="UP000256269">
    <property type="component" value="Unassembled WGS sequence"/>
</dbReference>